<dbReference type="Proteomes" id="UP000190105">
    <property type="component" value="Unassembled WGS sequence"/>
</dbReference>
<protein>
    <submittedName>
        <fullName evidence="1">Uncharacterized protein</fullName>
    </submittedName>
</protein>
<evidence type="ECO:0000313" key="1">
    <source>
        <dbReference type="EMBL" id="SKA79637.1"/>
    </source>
</evidence>
<accession>A0A1T4WR97</accession>
<dbReference type="AlphaFoldDB" id="A0A1T4WR97"/>
<dbReference type="EMBL" id="FUYH01000003">
    <property type="protein sequence ID" value="SKA79637.1"/>
    <property type="molecule type" value="Genomic_DNA"/>
</dbReference>
<dbReference type="STRING" id="1147123.SAMN05443428_103103"/>
<reference evidence="2" key="1">
    <citation type="submission" date="2017-02" db="EMBL/GenBank/DDBJ databases">
        <authorList>
            <person name="Varghese N."/>
            <person name="Submissions S."/>
        </authorList>
    </citation>
    <scope>NUCLEOTIDE SEQUENCE [LARGE SCALE GENOMIC DNA]</scope>
    <source>
        <strain evidence="2">USBA 833</strain>
    </source>
</reference>
<dbReference type="RefSeq" id="WP_179122169.1">
    <property type="nucleotide sequence ID" value="NZ_FUYH01000003.1"/>
</dbReference>
<keyword evidence="2" id="KW-1185">Reference proteome</keyword>
<gene>
    <name evidence="1" type="ORF">SAMN05443428_103103</name>
</gene>
<evidence type="ECO:0000313" key="2">
    <source>
        <dbReference type="Proteomes" id="UP000190105"/>
    </source>
</evidence>
<sequence>MFYKIKRQDILNLKQQEDKDIRYDYGKVRVDVSSGLIGENEKIKDSR</sequence>
<organism evidence="1 2">
    <name type="scientific">Caloramator quimbayensis</name>
    <dbReference type="NCBI Taxonomy" id="1147123"/>
    <lineage>
        <taxon>Bacteria</taxon>
        <taxon>Bacillati</taxon>
        <taxon>Bacillota</taxon>
        <taxon>Clostridia</taxon>
        <taxon>Eubacteriales</taxon>
        <taxon>Clostridiaceae</taxon>
        <taxon>Caloramator</taxon>
    </lineage>
</organism>
<name>A0A1T4WR97_9CLOT</name>
<proteinExistence type="predicted"/>